<sequence length="704" mass="80797">MKKVTISDIAKAAGVSIGTVSNVLNNKGNAKIDTIRKVEEIAKKMGYFPDESALSIRKKDSSTILLLVSDLEETTSPLITDLLHMLKLHDMELKVIEVDNSSDTTSIVNLVRSNKYKAIIYLSSITNKTLLDAIPPERLITLGHSTYEKQTNHISLNMEAYLENNKENSVTIIGEESIFGLTSMIKYRAPQFVIQTVKTNSEDLYRLILEDAPTHLMVFSSEVLERILTIYQLLKLELPIITYISNQKRINFGEKNIHTYYYSSNELALKIINMVTSKDFSINKLNSSIKIYSTTYQSLEIMKSPCDLNILMLENPFSNALQKLITNFSTLTGVNCKIDSLPFEELNKVLHSEKVHNYDLIRLDVSYFPWYGPRLFKNITDIQAIFDISQVMNDWRHYMYVDDCIYGLPVDPSIQMMLYRKDIFENPIIQKYYSSKYNRNLTPPKTYKELLEFCEFYTELDIPEKTTEYPLEMIGNSGVLIASEFLPYFFSEGGSFKYEENQISLDSDKFVSTLDTYRKLRNYVKLTNEEWWNTEISSFNHNETSIIIGYTNHLNQIRHVPYGYSSIPGSKPALGGGVFGICKDSQNTESAVLFFQWLYQYIIQEELASLGVCVPRTHLYKERDIFRKYPFLSYSSDNFSLGKRLQLLDEKKLINTIQLENLLGSTIKEGLNNGISSTQILLNVVNALNAHENMLIRDVSTVSD</sequence>
<evidence type="ECO:0000259" key="4">
    <source>
        <dbReference type="PROSITE" id="PS50932"/>
    </source>
</evidence>
<dbReference type="Proteomes" id="UP000270678">
    <property type="component" value="Chromosome"/>
</dbReference>
<dbReference type="OrthoDB" id="9770625at2"/>
<dbReference type="SMART" id="SM00354">
    <property type="entry name" value="HTH_LACI"/>
    <property type="match status" value="1"/>
</dbReference>
<evidence type="ECO:0000259" key="5">
    <source>
        <dbReference type="PROSITE" id="PS50943"/>
    </source>
</evidence>
<protein>
    <submittedName>
        <fullName evidence="6">Extracellular solute-binding protein</fullName>
    </submittedName>
</protein>
<keyword evidence="7" id="KW-1185">Reference proteome</keyword>
<dbReference type="PROSITE" id="PS00356">
    <property type="entry name" value="HTH_LACI_1"/>
    <property type="match status" value="1"/>
</dbReference>
<feature type="domain" description="HTH lacI-type" evidence="4">
    <location>
        <begin position="4"/>
        <end position="58"/>
    </location>
</feature>
<dbReference type="CDD" id="cd01392">
    <property type="entry name" value="HTH_LacI"/>
    <property type="match status" value="1"/>
</dbReference>
<evidence type="ECO:0000256" key="3">
    <source>
        <dbReference type="ARBA" id="ARBA00022729"/>
    </source>
</evidence>
<dbReference type="EMBL" id="CP034346">
    <property type="protein sequence ID" value="AZS16231.1"/>
    <property type="molecule type" value="Genomic_DNA"/>
</dbReference>
<dbReference type="Gene3D" id="3.40.190.10">
    <property type="entry name" value="Periplasmic binding protein-like II"/>
    <property type="match status" value="1"/>
</dbReference>
<dbReference type="Pfam" id="PF00356">
    <property type="entry name" value="LacI"/>
    <property type="match status" value="1"/>
</dbReference>
<dbReference type="InterPro" id="IPR050490">
    <property type="entry name" value="Bact_solute-bd_prot1"/>
</dbReference>
<dbReference type="Pfam" id="PF13416">
    <property type="entry name" value="SBP_bac_8"/>
    <property type="match status" value="1"/>
</dbReference>
<feature type="domain" description="HTH cro/C1-type" evidence="5">
    <location>
        <begin position="2"/>
        <end position="48"/>
    </location>
</feature>
<dbReference type="PROSITE" id="PS50932">
    <property type="entry name" value="HTH_LACI_2"/>
    <property type="match status" value="1"/>
</dbReference>
<evidence type="ECO:0000313" key="7">
    <source>
        <dbReference type="Proteomes" id="UP000270678"/>
    </source>
</evidence>
<reference evidence="7" key="1">
    <citation type="submission" date="2018-12" db="EMBL/GenBank/DDBJ databases">
        <title>Complete genome sequence of Paenibacillus sp. MBLB1234.</title>
        <authorList>
            <person name="Nam Y.-D."/>
            <person name="Kang J."/>
            <person name="Chung W.-H."/>
            <person name="Park Y.S."/>
        </authorList>
    </citation>
    <scope>NUCLEOTIDE SEQUENCE [LARGE SCALE GENOMIC DNA]</scope>
    <source>
        <strain evidence="7">MBLB1234</strain>
    </source>
</reference>
<dbReference type="RefSeq" id="WP_127000634.1">
    <property type="nucleotide sequence ID" value="NZ_CP034346.1"/>
</dbReference>
<dbReference type="PANTHER" id="PTHR43649">
    <property type="entry name" value="ARABINOSE-BINDING PROTEIN-RELATED"/>
    <property type="match status" value="1"/>
</dbReference>
<dbReference type="GO" id="GO:0006355">
    <property type="term" value="P:regulation of DNA-templated transcription"/>
    <property type="evidence" value="ECO:0007669"/>
    <property type="project" value="InterPro"/>
</dbReference>
<dbReference type="InterPro" id="IPR001387">
    <property type="entry name" value="Cro/C1-type_HTH"/>
</dbReference>
<evidence type="ECO:0000256" key="1">
    <source>
        <dbReference type="ARBA" id="ARBA00008520"/>
    </source>
</evidence>
<evidence type="ECO:0000256" key="2">
    <source>
        <dbReference type="ARBA" id="ARBA00022448"/>
    </source>
</evidence>
<dbReference type="Gene3D" id="1.10.260.40">
    <property type="entry name" value="lambda repressor-like DNA-binding domains"/>
    <property type="match status" value="1"/>
</dbReference>
<keyword evidence="2" id="KW-0813">Transport</keyword>
<proteinExistence type="inferred from homology"/>
<dbReference type="AlphaFoldDB" id="A0A3Q9IA89"/>
<accession>A0A3Q9IA89</accession>
<gene>
    <name evidence="6" type="ORF">EI981_18450</name>
</gene>
<dbReference type="InterPro" id="IPR000843">
    <property type="entry name" value="HTH_LacI"/>
</dbReference>
<keyword evidence="3" id="KW-0732">Signal</keyword>
<dbReference type="InterPro" id="IPR010982">
    <property type="entry name" value="Lambda_DNA-bd_dom_sf"/>
</dbReference>
<dbReference type="PROSITE" id="PS50943">
    <property type="entry name" value="HTH_CROC1"/>
    <property type="match status" value="1"/>
</dbReference>
<evidence type="ECO:0000313" key="6">
    <source>
        <dbReference type="EMBL" id="AZS16231.1"/>
    </source>
</evidence>
<dbReference type="SUPFAM" id="SSF47413">
    <property type="entry name" value="lambda repressor-like DNA-binding domains"/>
    <property type="match status" value="1"/>
</dbReference>
<comment type="similarity">
    <text evidence="1">Belongs to the bacterial solute-binding protein 1 family.</text>
</comment>
<organism evidence="6 7">
    <name type="scientific">Paenibacillus lutimineralis</name>
    <dbReference type="NCBI Taxonomy" id="2707005"/>
    <lineage>
        <taxon>Bacteria</taxon>
        <taxon>Bacillati</taxon>
        <taxon>Bacillota</taxon>
        <taxon>Bacilli</taxon>
        <taxon>Bacillales</taxon>
        <taxon>Paenibacillaceae</taxon>
        <taxon>Paenibacillus</taxon>
    </lineage>
</organism>
<dbReference type="GO" id="GO:0003677">
    <property type="term" value="F:DNA binding"/>
    <property type="evidence" value="ECO:0007669"/>
    <property type="project" value="InterPro"/>
</dbReference>
<dbReference type="PANTHER" id="PTHR43649:SF34">
    <property type="entry name" value="ABC TRANSPORTER PERIPLASMIC-BINDING PROTEIN YCJN-RELATED"/>
    <property type="match status" value="1"/>
</dbReference>
<dbReference type="SUPFAM" id="SSF53850">
    <property type="entry name" value="Periplasmic binding protein-like II"/>
    <property type="match status" value="1"/>
</dbReference>
<dbReference type="KEGG" id="plut:EI981_18450"/>
<name>A0A3Q9IA89_9BACL</name>
<dbReference type="InterPro" id="IPR006059">
    <property type="entry name" value="SBP"/>
</dbReference>